<sequence length="506" mass="57671">MAATASNSLSLKEYLKRYDSGANDAKTTKKKKKKKVSKPSSTTAGVLIVDEDPVWQKTVQVEESEPESPGEEEPQIDEDIEVKRMKRLEAIRARKPYHGISEDGSGWISVSEPPRESDSRENGPDFSPPRQRRRRVDTPSPERDVEPVGDLSPPRRRARQCSPSRGSPSGDLSPPRQGQHRLEDPDSDLSPPRRRRSQDADLSPPRRSRKGPESDLSPPPRQVHRRSEDPERDLSPPRRRRSQDAGLSPPKRSQKGSETDLSPPRRRPNSQNDDLSPPRRNQKDQAAAKEGKAARAGLFSANEIKQELDRKKKEELSRFAAMDPSVSGRGAEPVFRDKEGKRISKEEKLKSKEPEEKPKEKKLEWGKGLAQQRGIEALARELELEKNKPFARTRDDPELDAMLKERVRWGDPMAHLVKRKHSELVLEDLGENEKMKESGFIVPQTIPQHSWLKRGLDFPPNRYGIRPGRHWDGVDRSNGSEKEFFKRQNEKRATESEAYLWSVSDM</sequence>
<gene>
    <name evidence="1" type="ORF">IHE45_05G063200</name>
</gene>
<dbReference type="Proteomes" id="UP000827976">
    <property type="component" value="Chromosome 5"/>
</dbReference>
<evidence type="ECO:0000313" key="1">
    <source>
        <dbReference type="EMBL" id="KAH7681513.1"/>
    </source>
</evidence>
<keyword evidence="2" id="KW-1185">Reference proteome</keyword>
<organism evidence="1 2">
    <name type="scientific">Dioscorea alata</name>
    <name type="common">Purple yam</name>
    <dbReference type="NCBI Taxonomy" id="55571"/>
    <lineage>
        <taxon>Eukaryota</taxon>
        <taxon>Viridiplantae</taxon>
        <taxon>Streptophyta</taxon>
        <taxon>Embryophyta</taxon>
        <taxon>Tracheophyta</taxon>
        <taxon>Spermatophyta</taxon>
        <taxon>Magnoliopsida</taxon>
        <taxon>Liliopsida</taxon>
        <taxon>Dioscoreales</taxon>
        <taxon>Dioscoreaceae</taxon>
        <taxon>Dioscorea</taxon>
    </lineage>
</organism>
<evidence type="ECO:0000313" key="2">
    <source>
        <dbReference type="Proteomes" id="UP000827976"/>
    </source>
</evidence>
<comment type="caution">
    <text evidence="1">The sequence shown here is derived from an EMBL/GenBank/DDBJ whole genome shotgun (WGS) entry which is preliminary data.</text>
</comment>
<dbReference type="EMBL" id="CM037015">
    <property type="protein sequence ID" value="KAH7681513.1"/>
    <property type="molecule type" value="Genomic_DNA"/>
</dbReference>
<name>A0ACB7W1M4_DIOAL</name>
<proteinExistence type="predicted"/>
<accession>A0ACB7W1M4</accession>
<protein>
    <submittedName>
        <fullName evidence="1">Pre-mRNA-splicing factor CWC26 protein</fullName>
    </submittedName>
</protein>
<reference evidence="2" key="1">
    <citation type="journal article" date="2022" name="Nat. Commun.">
        <title>Chromosome evolution and the genetic basis of agronomically important traits in greater yam.</title>
        <authorList>
            <person name="Bredeson J.V."/>
            <person name="Lyons J.B."/>
            <person name="Oniyinde I.O."/>
            <person name="Okereke N.R."/>
            <person name="Kolade O."/>
            <person name="Nnabue I."/>
            <person name="Nwadili C.O."/>
            <person name="Hribova E."/>
            <person name="Parker M."/>
            <person name="Nwogha J."/>
            <person name="Shu S."/>
            <person name="Carlson J."/>
            <person name="Kariba R."/>
            <person name="Muthemba S."/>
            <person name="Knop K."/>
            <person name="Barton G.J."/>
            <person name="Sherwood A.V."/>
            <person name="Lopez-Montes A."/>
            <person name="Asiedu R."/>
            <person name="Jamnadass R."/>
            <person name="Muchugi A."/>
            <person name="Goodstein D."/>
            <person name="Egesi C.N."/>
            <person name="Featherston J."/>
            <person name="Asfaw A."/>
            <person name="Simpson G.G."/>
            <person name="Dolezel J."/>
            <person name="Hendre P.S."/>
            <person name="Van Deynze A."/>
            <person name="Kumar P.L."/>
            <person name="Obidiegwu J.E."/>
            <person name="Bhattacharjee R."/>
            <person name="Rokhsar D.S."/>
        </authorList>
    </citation>
    <scope>NUCLEOTIDE SEQUENCE [LARGE SCALE GENOMIC DNA]</scope>
    <source>
        <strain evidence="2">cv. TDa95/00328</strain>
    </source>
</reference>